<proteinExistence type="predicted"/>
<reference evidence="2 3" key="1">
    <citation type="submission" date="2012-12" db="EMBL/GenBank/DDBJ databases">
        <title>The Genome Sequence of Bacillus cereus VD133.</title>
        <authorList>
            <consortium name="The Broad Institute Genome Sequencing Platform"/>
            <consortium name="The Broad Institute Genome Sequencing Center for Infectious Disease"/>
            <person name="Feldgarden M."/>
            <person name="Van der Auwera G.A."/>
            <person name="Mahillon J."/>
            <person name="Duprez V."/>
            <person name="Timmery S."/>
            <person name="Mattelet C."/>
            <person name="Dierick K."/>
            <person name="Sun M."/>
            <person name="Yu Z."/>
            <person name="Zhu L."/>
            <person name="Hu X."/>
            <person name="Shank E.B."/>
            <person name="Swiecicka I."/>
            <person name="Hansen B.M."/>
            <person name="Andrup L."/>
            <person name="Walker B."/>
            <person name="Young S.K."/>
            <person name="Zeng Q."/>
            <person name="Gargeya S."/>
            <person name="Fitzgerald M."/>
            <person name="Haas B."/>
            <person name="Abouelleil A."/>
            <person name="Alvarado L."/>
            <person name="Arachchi H.M."/>
            <person name="Berlin A.M."/>
            <person name="Chapman S.B."/>
            <person name="Dewar J."/>
            <person name="Goldberg J."/>
            <person name="Griggs A."/>
            <person name="Gujja S."/>
            <person name="Hansen M."/>
            <person name="Howarth C."/>
            <person name="Imamovic A."/>
            <person name="Larimer J."/>
            <person name="McCowan C."/>
            <person name="Murphy C."/>
            <person name="Neiman D."/>
            <person name="Pearson M."/>
            <person name="Priest M."/>
            <person name="Roberts A."/>
            <person name="Saif S."/>
            <person name="Shea T."/>
            <person name="Sisk P."/>
            <person name="Sykes S."/>
            <person name="Wortman J."/>
            <person name="Nusbaum C."/>
            <person name="Birren B."/>
        </authorList>
    </citation>
    <scope>NUCLEOTIDE SEQUENCE [LARGE SCALE GENOMIC DNA]</scope>
    <source>
        <strain evidence="2 3">VD133</strain>
    </source>
</reference>
<comment type="caution">
    <text evidence="2">The sequence shown here is derived from an EMBL/GenBank/DDBJ whole genome shotgun (WGS) entry which is preliminary data.</text>
</comment>
<dbReference type="EMBL" id="AHFB01000197">
    <property type="protein sequence ID" value="EOO23304.1"/>
    <property type="molecule type" value="Genomic_DNA"/>
</dbReference>
<dbReference type="AlphaFoldDB" id="A0A9W5UYQ7"/>
<protein>
    <recommendedName>
        <fullName evidence="1">Endospore appendages core domain-containing protein</fullName>
    </recommendedName>
</protein>
<feature type="domain" description="Endospore appendages core" evidence="1">
    <location>
        <begin position="35"/>
        <end position="126"/>
    </location>
</feature>
<evidence type="ECO:0000313" key="3">
    <source>
        <dbReference type="Proteomes" id="UP000014018"/>
    </source>
</evidence>
<dbReference type="Pfam" id="PF13157">
    <property type="entry name" value="Enas"/>
    <property type="match status" value="1"/>
</dbReference>
<evidence type="ECO:0000259" key="1">
    <source>
        <dbReference type="Pfam" id="PF13157"/>
    </source>
</evidence>
<dbReference type="RefSeq" id="WP_016111080.1">
    <property type="nucleotide sequence ID" value="NZ_KB976185.1"/>
</dbReference>
<accession>A0A9W5UYQ7</accession>
<dbReference type="InterPro" id="IPR025055">
    <property type="entry name" value="Ena_core"/>
</dbReference>
<organism evidence="2 3">
    <name type="scientific">Bacillus cereus VD133</name>
    <dbReference type="NCBI Taxonomy" id="1053233"/>
    <lineage>
        <taxon>Bacteria</taxon>
        <taxon>Bacillati</taxon>
        <taxon>Bacillota</taxon>
        <taxon>Bacilli</taxon>
        <taxon>Bacillales</taxon>
        <taxon>Bacillaceae</taxon>
        <taxon>Bacillus</taxon>
        <taxon>Bacillus cereus group</taxon>
    </lineage>
</organism>
<name>A0A9W5UYQ7_BACCE</name>
<sequence length="141" mass="15711">MLKPIPPCFLVQNSTPPIPVNPVISECPCELTCTDVCGNILLNNQISELKIWKKTFCSKGTITITIFNSSISTNPIKVLAIEENNELHDFFVPSGNTLSRTIDDIKTVIVSSNCKGIVQGTFCLEVCHFIQNKQENKKHNY</sequence>
<dbReference type="Proteomes" id="UP000014018">
    <property type="component" value="Unassembled WGS sequence"/>
</dbReference>
<gene>
    <name evidence="2" type="ORF">IIU_07059</name>
</gene>
<evidence type="ECO:0000313" key="2">
    <source>
        <dbReference type="EMBL" id="EOO23304.1"/>
    </source>
</evidence>